<evidence type="ECO:0000313" key="1">
    <source>
        <dbReference type="EMBL" id="TDO23743.1"/>
    </source>
</evidence>
<reference evidence="1 2" key="1">
    <citation type="submission" date="2019-03" db="EMBL/GenBank/DDBJ databases">
        <title>Genomic Encyclopedia of Archaeal and Bacterial Type Strains, Phase II (KMG-II): from individual species to whole genera.</title>
        <authorList>
            <person name="Goeker M."/>
        </authorList>
    </citation>
    <scope>NUCLEOTIDE SEQUENCE [LARGE SCALE GENOMIC DNA]</scope>
    <source>
        <strain evidence="1 2">DSM 19034</strain>
    </source>
</reference>
<sequence length="126" mass="13681">MNIKSNKKTWLGAMFSFALVAIMGLTFAFKASNHVESKKATYFFRYDGPLGSEANESLWTSVSPTEPSCSGDNDGCLIEVNEDYTSQIGSNPRILNTPVPVTTVGLTHKNPQTGTGMIVNAYNKNP</sequence>
<gene>
    <name evidence="1" type="ORF">CLV32_0028</name>
</gene>
<protein>
    <submittedName>
        <fullName evidence="1">Uncharacterized protein</fullName>
    </submittedName>
</protein>
<dbReference type="Proteomes" id="UP000295499">
    <property type="component" value="Unassembled WGS sequence"/>
</dbReference>
<dbReference type="OrthoDB" id="765992at2"/>
<keyword evidence="2" id="KW-1185">Reference proteome</keyword>
<accession>A0A4R6ING0</accession>
<proteinExistence type="predicted"/>
<dbReference type="EMBL" id="SNWM01000001">
    <property type="protein sequence ID" value="TDO23743.1"/>
    <property type="molecule type" value="Genomic_DNA"/>
</dbReference>
<dbReference type="AlphaFoldDB" id="A0A4R6ING0"/>
<name>A0A4R6ING0_9SPHI</name>
<comment type="caution">
    <text evidence="1">The sequence shown here is derived from an EMBL/GenBank/DDBJ whole genome shotgun (WGS) entry which is preliminary data.</text>
</comment>
<dbReference type="RefSeq" id="WP_133551297.1">
    <property type="nucleotide sequence ID" value="NZ_SNWM01000001.1"/>
</dbReference>
<evidence type="ECO:0000313" key="2">
    <source>
        <dbReference type="Proteomes" id="UP000295499"/>
    </source>
</evidence>
<organism evidence="1 2">
    <name type="scientific">Pedobacter duraquae</name>
    <dbReference type="NCBI Taxonomy" id="425511"/>
    <lineage>
        <taxon>Bacteria</taxon>
        <taxon>Pseudomonadati</taxon>
        <taxon>Bacteroidota</taxon>
        <taxon>Sphingobacteriia</taxon>
        <taxon>Sphingobacteriales</taxon>
        <taxon>Sphingobacteriaceae</taxon>
        <taxon>Pedobacter</taxon>
    </lineage>
</organism>